<feature type="transmembrane region" description="Helical" evidence="1">
    <location>
        <begin position="83"/>
        <end position="100"/>
    </location>
</feature>
<protein>
    <recommendedName>
        <fullName evidence="4">DUF4149 domain-containing protein</fullName>
    </recommendedName>
</protein>
<feature type="transmembrane region" description="Helical" evidence="1">
    <location>
        <begin position="52"/>
        <end position="71"/>
    </location>
</feature>
<keyword evidence="1" id="KW-0472">Membrane</keyword>
<feature type="transmembrane region" description="Helical" evidence="1">
    <location>
        <begin position="120"/>
        <end position="140"/>
    </location>
</feature>
<dbReference type="EMBL" id="JAPMUA010000003">
    <property type="protein sequence ID" value="MDG3585946.1"/>
    <property type="molecule type" value="Genomic_DNA"/>
</dbReference>
<accession>A0ABT6FRQ4</accession>
<evidence type="ECO:0008006" key="4">
    <source>
        <dbReference type="Google" id="ProtNLM"/>
    </source>
</evidence>
<gene>
    <name evidence="2" type="ORF">OSR52_08685</name>
</gene>
<dbReference type="Proteomes" id="UP001153642">
    <property type="component" value="Unassembled WGS sequence"/>
</dbReference>
<evidence type="ECO:0000313" key="3">
    <source>
        <dbReference type="Proteomes" id="UP001153642"/>
    </source>
</evidence>
<evidence type="ECO:0000313" key="2">
    <source>
        <dbReference type="EMBL" id="MDG3585946.1"/>
    </source>
</evidence>
<comment type="caution">
    <text evidence="2">The sequence shown here is derived from an EMBL/GenBank/DDBJ whole genome shotgun (WGS) entry which is preliminary data.</text>
</comment>
<keyword evidence="1" id="KW-1133">Transmembrane helix</keyword>
<organism evidence="2 3">
    <name type="scientific">Galbibacter pacificus</name>
    <dbReference type="NCBI Taxonomy" id="2996052"/>
    <lineage>
        <taxon>Bacteria</taxon>
        <taxon>Pseudomonadati</taxon>
        <taxon>Bacteroidota</taxon>
        <taxon>Flavobacteriia</taxon>
        <taxon>Flavobacteriales</taxon>
        <taxon>Flavobacteriaceae</taxon>
        <taxon>Galbibacter</taxon>
    </lineage>
</organism>
<keyword evidence="3" id="KW-1185">Reference proteome</keyword>
<name>A0ABT6FRQ4_9FLAO</name>
<reference evidence="2" key="1">
    <citation type="submission" date="2022-11" db="EMBL/GenBank/DDBJ databases">
        <title>High-quality draft genome sequence of Galbibacter sp. strain CMA-7.</title>
        <authorList>
            <person name="Wei L."/>
            <person name="Dong C."/>
            <person name="Shao Z."/>
        </authorList>
    </citation>
    <scope>NUCLEOTIDE SEQUENCE</scope>
    <source>
        <strain evidence="2">CMA-7</strain>
    </source>
</reference>
<feature type="transmembrane region" description="Helical" evidence="1">
    <location>
        <begin position="12"/>
        <end position="32"/>
    </location>
</feature>
<evidence type="ECO:0000256" key="1">
    <source>
        <dbReference type="SAM" id="Phobius"/>
    </source>
</evidence>
<proteinExistence type="predicted"/>
<dbReference type="RefSeq" id="WP_277900139.1">
    <property type="nucleotide sequence ID" value="NZ_JAPMUA010000003.1"/>
</dbReference>
<keyword evidence="1" id="KW-0812">Transmembrane</keyword>
<sequence length="146" mass="16479">MMNLKASYAYRIGAVYIWIGLIIAISFMEAWLKFQAPGITLALGLGIGKLVFHALNYMECVLLLIVLLHIVYTKEGLLYKSNCFIIIIAFLLLLQTFWLLPALDSNAQIIIAGKDPPGSLLHYLYVGFEMIKTGCLFLYGRKQLYP</sequence>